<dbReference type="PANTHER" id="PTHR44757">
    <property type="entry name" value="DIGUANYLATE CYCLASE DGCP"/>
    <property type="match status" value="1"/>
</dbReference>
<accession>A0ABU1N0D9</accession>
<dbReference type="InterPro" id="IPR036165">
    <property type="entry name" value="YefM-like_sf"/>
</dbReference>
<dbReference type="InterPro" id="IPR052155">
    <property type="entry name" value="Biofilm_reg_signaling"/>
</dbReference>
<comment type="similarity">
    <text evidence="1">Belongs to the phD/YefM antitoxin family.</text>
</comment>
<dbReference type="Pfam" id="PF08448">
    <property type="entry name" value="PAS_4"/>
    <property type="match status" value="2"/>
</dbReference>
<dbReference type="SMART" id="SM00091">
    <property type="entry name" value="PAS"/>
    <property type="match status" value="2"/>
</dbReference>
<dbReference type="InterPro" id="IPR000014">
    <property type="entry name" value="PAS"/>
</dbReference>
<comment type="caution">
    <text evidence="3">The sequence shown here is derived from an EMBL/GenBank/DDBJ whole genome shotgun (WGS) entry which is preliminary data.</text>
</comment>
<dbReference type="PROSITE" id="PS50112">
    <property type="entry name" value="PAS"/>
    <property type="match status" value="2"/>
</dbReference>
<dbReference type="Pfam" id="PF02604">
    <property type="entry name" value="PhdYeFM_antitox"/>
    <property type="match status" value="1"/>
</dbReference>
<organism evidence="3 4">
    <name type="scientific">Caulobacter rhizosphaerae</name>
    <dbReference type="NCBI Taxonomy" id="2010972"/>
    <lineage>
        <taxon>Bacteria</taxon>
        <taxon>Pseudomonadati</taxon>
        <taxon>Pseudomonadota</taxon>
        <taxon>Alphaproteobacteria</taxon>
        <taxon>Caulobacterales</taxon>
        <taxon>Caulobacteraceae</taxon>
        <taxon>Caulobacter</taxon>
    </lineage>
</organism>
<dbReference type="EMBL" id="JAVDRL010000007">
    <property type="protein sequence ID" value="MDR6531889.1"/>
    <property type="molecule type" value="Genomic_DNA"/>
</dbReference>
<evidence type="ECO:0000313" key="4">
    <source>
        <dbReference type="Proteomes" id="UP001262754"/>
    </source>
</evidence>
<dbReference type="NCBIfam" id="TIGR00229">
    <property type="entry name" value="sensory_box"/>
    <property type="match status" value="2"/>
</dbReference>
<gene>
    <name evidence="3" type="ORF">J2800_002642</name>
</gene>
<keyword evidence="4" id="KW-1185">Reference proteome</keyword>
<name>A0ABU1N0D9_9CAUL</name>
<reference evidence="3 4" key="1">
    <citation type="submission" date="2023-07" db="EMBL/GenBank/DDBJ databases">
        <title>Sorghum-associated microbial communities from plants grown in Nebraska, USA.</title>
        <authorList>
            <person name="Schachtman D."/>
        </authorList>
    </citation>
    <scope>NUCLEOTIDE SEQUENCE [LARGE SCALE GENOMIC DNA]</scope>
    <source>
        <strain evidence="3 4">DS2154</strain>
    </source>
</reference>
<dbReference type="SUPFAM" id="SSF55785">
    <property type="entry name" value="PYP-like sensor domain (PAS domain)"/>
    <property type="match status" value="2"/>
</dbReference>
<dbReference type="Gene3D" id="3.30.450.20">
    <property type="entry name" value="PAS domain"/>
    <property type="match status" value="2"/>
</dbReference>
<evidence type="ECO:0000256" key="1">
    <source>
        <dbReference type="ARBA" id="ARBA00009981"/>
    </source>
</evidence>
<dbReference type="NCBIfam" id="TIGR01552">
    <property type="entry name" value="phd_fam"/>
    <property type="match status" value="1"/>
</dbReference>
<dbReference type="RefSeq" id="WP_163232983.1">
    <property type="nucleotide sequence ID" value="NZ_BMLD01000016.1"/>
</dbReference>
<dbReference type="Proteomes" id="UP001262754">
    <property type="component" value="Unassembled WGS sequence"/>
</dbReference>
<dbReference type="InterPro" id="IPR035965">
    <property type="entry name" value="PAS-like_dom_sf"/>
</dbReference>
<sequence length="298" mass="32213">MTNDSPATHATAGEVSRNFGQWQDVALTGPVIITHHGRPRVVLLSADRYASWNNLPTASGSLEDHVAETSREALLEQMAEGFIALDPTLRVTKVNPVFEALAGRSAGQLVGASWSDLFPRPTQAVIAEQMRRVLRTGEAVEFEADSTVQPGRCYGVRVFPYPGGVAALFANRTEEHSLRGRLRHARAMQTATAAQPRLAVARLNIRGVLAEMDEDFLRLTGFSGAELLDCRLTDIVRPSDRRALSQALEKVLQGGPAVRVETALLVRAGEERPVELSLAPILHDGAADGVMVLILAEA</sequence>
<evidence type="ECO:0000259" key="2">
    <source>
        <dbReference type="PROSITE" id="PS50112"/>
    </source>
</evidence>
<feature type="domain" description="PAS" evidence="2">
    <location>
        <begin position="67"/>
        <end position="137"/>
    </location>
</feature>
<evidence type="ECO:0000313" key="3">
    <source>
        <dbReference type="EMBL" id="MDR6531889.1"/>
    </source>
</evidence>
<feature type="domain" description="PAS" evidence="2">
    <location>
        <begin position="203"/>
        <end position="255"/>
    </location>
</feature>
<dbReference type="InterPro" id="IPR013656">
    <property type="entry name" value="PAS_4"/>
</dbReference>
<dbReference type="CDD" id="cd00130">
    <property type="entry name" value="PAS"/>
    <property type="match status" value="2"/>
</dbReference>
<dbReference type="InterPro" id="IPR006442">
    <property type="entry name" value="Antitoxin_Phd/YefM"/>
</dbReference>
<protein>
    <submittedName>
        <fullName evidence="3">Prevent-host-death family protein</fullName>
    </submittedName>
</protein>
<dbReference type="PANTHER" id="PTHR44757:SF2">
    <property type="entry name" value="BIOFILM ARCHITECTURE MAINTENANCE PROTEIN MBAA"/>
    <property type="match status" value="1"/>
</dbReference>
<proteinExistence type="inferred from homology"/>
<dbReference type="Gene3D" id="3.40.1620.10">
    <property type="entry name" value="YefM-like domain"/>
    <property type="match status" value="1"/>
</dbReference>
<dbReference type="SUPFAM" id="SSF143120">
    <property type="entry name" value="YefM-like"/>
    <property type="match status" value="1"/>
</dbReference>